<comment type="catalytic activity">
    <reaction evidence="7">
        <text>(S)-4-hydroxy-2-oxopentanoate = acetaldehyde + pyruvate</text>
        <dbReference type="Rhea" id="RHEA:22624"/>
        <dbReference type="ChEBI" id="CHEBI:15343"/>
        <dbReference type="ChEBI" id="CHEBI:15361"/>
        <dbReference type="ChEBI" id="CHEBI:73143"/>
        <dbReference type="EC" id="4.1.3.39"/>
    </reaction>
</comment>
<dbReference type="InterPro" id="IPR017629">
    <property type="entry name" value="4OH_2_O-val_aldolase"/>
</dbReference>
<evidence type="ECO:0000256" key="5">
    <source>
        <dbReference type="ARBA" id="ARBA00023239"/>
    </source>
</evidence>
<evidence type="ECO:0000256" key="3">
    <source>
        <dbReference type="ARBA" id="ARBA00022797"/>
    </source>
</evidence>
<dbReference type="InterPro" id="IPR012425">
    <property type="entry name" value="DmpG_comm"/>
</dbReference>
<dbReference type="NCBIfam" id="TIGR03217">
    <property type="entry name" value="4OH_2_O_val_ald"/>
    <property type="match status" value="1"/>
</dbReference>
<dbReference type="SUPFAM" id="SSF89000">
    <property type="entry name" value="post-HMGL domain-like"/>
    <property type="match status" value="1"/>
</dbReference>
<keyword evidence="4 7" id="KW-0464">Manganese</keyword>
<dbReference type="Gene3D" id="3.20.20.70">
    <property type="entry name" value="Aldolase class I"/>
    <property type="match status" value="1"/>
</dbReference>
<reference evidence="10 11" key="1">
    <citation type="submission" date="2020-12" db="EMBL/GenBank/DDBJ databases">
        <title>Vagococcus allomyrinae sp. nov. and Enterococcus lavae sp. nov., isolated from the larvae of Allomyrina dichotoma.</title>
        <authorList>
            <person name="Lee S.D."/>
        </authorList>
    </citation>
    <scope>NUCLEOTIDE SEQUENCE [LARGE SCALE GENOMIC DNA]</scope>
    <source>
        <strain evidence="10 11">BWM-S5</strain>
    </source>
</reference>
<dbReference type="GO" id="GO:0008701">
    <property type="term" value="F:4-hydroxy-2-oxovalerate aldolase activity"/>
    <property type="evidence" value="ECO:0007669"/>
    <property type="project" value="UniProtKB-EC"/>
</dbReference>
<protein>
    <recommendedName>
        <fullName evidence="7 8">4-hydroxy-2-oxovalerate aldolase</fullName>
        <shortName evidence="7">HOA</shortName>
        <ecNumber evidence="7 8">4.1.3.39</ecNumber>
    </recommendedName>
    <alternativeName>
        <fullName evidence="7">4-hydroxy-2-keto-pentanoic acid aldolase</fullName>
    </alternativeName>
    <alternativeName>
        <fullName evidence="7">4-hydroxy-2-oxopentanoate aldolase</fullName>
    </alternativeName>
</protein>
<sequence>MFDDLDVVITEVALRDGSHAVSHSFTEEQVRNVVGALDKARVPYIEVSHGDGLGGSTLQYGLSKVDEFKLIQAAVETAEFSKIAVLLLPGIGTVHELRRARELGASLVRVATHVTEADVSAQHIHEARKMGLTTFGFLMMSHMAPIEKLVEQAKLMESYGAEAVYMTDSAGALLPDQVYERITALKEALNVEVGFHAHNNLGLAMGNTLEAIRAGATRIDGSIRSLGAGAGNTQTEVLAAVLEKKGIRTGIDLYNIMDAAEDVVAPLLKSPQEITKDSLTMGYAGVYSSFQLHAKRAGEKYDVDPRDILIELGKQKVVGGQEDMILDVAKRMAE</sequence>
<dbReference type="Proteomes" id="UP000673375">
    <property type="component" value="Unassembled WGS sequence"/>
</dbReference>
<comment type="catalytic activity">
    <reaction evidence="6">
        <text>(S)-4-hydroxy-2-oxohexanoate = propanal + pyruvate</text>
        <dbReference type="Rhea" id="RHEA:36003"/>
        <dbReference type="ChEBI" id="CHEBI:15361"/>
        <dbReference type="ChEBI" id="CHEBI:17153"/>
        <dbReference type="ChEBI" id="CHEBI:73142"/>
        <dbReference type="EC" id="4.1.3.43"/>
    </reaction>
    <physiologicalReaction direction="left-to-right" evidence="6">
        <dbReference type="Rhea" id="RHEA:36004"/>
    </physiologicalReaction>
</comment>
<dbReference type="PROSITE" id="PS50991">
    <property type="entry name" value="PYR_CT"/>
    <property type="match status" value="1"/>
</dbReference>
<feature type="active site" description="Proton acceptor" evidence="7">
    <location>
        <position position="19"/>
    </location>
</feature>
<evidence type="ECO:0000313" key="11">
    <source>
        <dbReference type="Proteomes" id="UP000673375"/>
    </source>
</evidence>
<dbReference type="CDD" id="cd07943">
    <property type="entry name" value="DRE_TIM_HOA"/>
    <property type="match status" value="1"/>
</dbReference>
<feature type="site" description="Transition state stabilizer" evidence="7">
    <location>
        <position position="15"/>
    </location>
</feature>
<evidence type="ECO:0000313" key="10">
    <source>
        <dbReference type="EMBL" id="MBP1046854.1"/>
    </source>
</evidence>
<gene>
    <name evidence="10" type="primary">dmpG</name>
    <name evidence="10" type="ORF">I6N96_11300</name>
</gene>
<evidence type="ECO:0000256" key="8">
    <source>
        <dbReference type="NCBIfam" id="TIGR03217"/>
    </source>
</evidence>
<evidence type="ECO:0000256" key="1">
    <source>
        <dbReference type="ARBA" id="ARBA00008944"/>
    </source>
</evidence>
<feature type="binding site" evidence="7">
    <location>
        <position position="196"/>
    </location>
    <ligand>
        <name>Mn(2+)</name>
        <dbReference type="ChEBI" id="CHEBI:29035"/>
    </ligand>
</feature>
<proteinExistence type="inferred from homology"/>
<dbReference type="EC" id="4.1.3.39" evidence="7 8"/>
<dbReference type="EMBL" id="JAEDXU010000005">
    <property type="protein sequence ID" value="MBP1046854.1"/>
    <property type="molecule type" value="Genomic_DNA"/>
</dbReference>
<feature type="binding site" evidence="7">
    <location>
        <position position="16"/>
    </location>
    <ligand>
        <name>Mn(2+)</name>
        <dbReference type="ChEBI" id="CHEBI:29035"/>
    </ligand>
</feature>
<keyword evidence="3 7" id="KW-0058">Aromatic hydrocarbons catabolism</keyword>
<comment type="similarity">
    <text evidence="1 7">Belongs to the 4-hydroxy-2-oxovalerate aldolase family.</text>
</comment>
<feature type="domain" description="Pyruvate carboxyltransferase" evidence="9">
    <location>
        <begin position="7"/>
        <end position="257"/>
    </location>
</feature>
<evidence type="ECO:0000256" key="2">
    <source>
        <dbReference type="ARBA" id="ARBA00022723"/>
    </source>
</evidence>
<dbReference type="RefSeq" id="WP_209557645.1">
    <property type="nucleotide sequence ID" value="NZ_JAEDXU010000005.1"/>
</dbReference>
<evidence type="ECO:0000256" key="4">
    <source>
        <dbReference type="ARBA" id="ARBA00023211"/>
    </source>
</evidence>
<evidence type="ECO:0000259" key="9">
    <source>
        <dbReference type="PROSITE" id="PS50991"/>
    </source>
</evidence>
<dbReference type="InterPro" id="IPR000891">
    <property type="entry name" value="PYR_CT"/>
</dbReference>
<organism evidence="10 11">
    <name type="scientific">Enterococcus larvae</name>
    <dbReference type="NCBI Taxonomy" id="2794352"/>
    <lineage>
        <taxon>Bacteria</taxon>
        <taxon>Bacillati</taxon>
        <taxon>Bacillota</taxon>
        <taxon>Bacilli</taxon>
        <taxon>Lactobacillales</taxon>
        <taxon>Enterococcaceae</taxon>
        <taxon>Enterococcus</taxon>
    </lineage>
</organism>
<feature type="binding site" evidence="7">
    <location>
        <begin position="15"/>
        <end position="16"/>
    </location>
    <ligand>
        <name>substrate</name>
    </ligand>
</feature>
<dbReference type="PANTHER" id="PTHR10277:SF9">
    <property type="entry name" value="2-ISOPROPYLMALATE SYNTHASE 1, CHLOROPLASTIC-RELATED"/>
    <property type="match status" value="1"/>
</dbReference>
<dbReference type="InterPro" id="IPR013785">
    <property type="entry name" value="Aldolase_TIM"/>
</dbReference>
<dbReference type="Pfam" id="PF00682">
    <property type="entry name" value="HMGL-like"/>
    <property type="match status" value="1"/>
</dbReference>
<dbReference type="HAMAP" id="MF_01656">
    <property type="entry name" value="HOA"/>
    <property type="match status" value="1"/>
</dbReference>
<keyword evidence="5 7" id="KW-0456">Lyase</keyword>
<keyword evidence="2 7" id="KW-0479">Metal-binding</keyword>
<evidence type="ECO:0000256" key="6">
    <source>
        <dbReference type="ARBA" id="ARBA00023518"/>
    </source>
</evidence>
<feature type="binding site" evidence="7">
    <location>
        <position position="196"/>
    </location>
    <ligand>
        <name>substrate</name>
    </ligand>
</feature>
<evidence type="ECO:0000256" key="7">
    <source>
        <dbReference type="HAMAP-Rule" id="MF_01656"/>
    </source>
</evidence>
<dbReference type="PANTHER" id="PTHR10277">
    <property type="entry name" value="HOMOCITRATE SYNTHASE-RELATED"/>
    <property type="match status" value="1"/>
</dbReference>
<dbReference type="SUPFAM" id="SSF51569">
    <property type="entry name" value="Aldolase"/>
    <property type="match status" value="1"/>
</dbReference>
<dbReference type="Pfam" id="PF07836">
    <property type="entry name" value="DmpG_comm"/>
    <property type="match status" value="1"/>
</dbReference>
<dbReference type="Gene3D" id="1.10.8.60">
    <property type="match status" value="1"/>
</dbReference>
<comment type="caution">
    <text evidence="10">The sequence shown here is derived from an EMBL/GenBank/DDBJ whole genome shotgun (WGS) entry which is preliminary data.</text>
</comment>
<feature type="binding site" evidence="7">
    <location>
        <position position="198"/>
    </location>
    <ligand>
        <name>Mn(2+)</name>
        <dbReference type="ChEBI" id="CHEBI:29035"/>
    </ligand>
</feature>
<dbReference type="NCBIfam" id="NF006049">
    <property type="entry name" value="PRK08195.1"/>
    <property type="match status" value="1"/>
</dbReference>
<dbReference type="InterPro" id="IPR035685">
    <property type="entry name" value="DRE_TIM_HOA"/>
</dbReference>
<dbReference type="InterPro" id="IPR050073">
    <property type="entry name" value="2-IPM_HCS-like"/>
</dbReference>
<accession>A0ABS4CM50</accession>
<feature type="binding site" evidence="7">
    <location>
        <position position="169"/>
    </location>
    <ligand>
        <name>substrate</name>
    </ligand>
</feature>
<name>A0ABS4CM50_9ENTE</name>
<feature type="binding site" evidence="7">
    <location>
        <position position="287"/>
    </location>
    <ligand>
        <name>substrate</name>
    </ligand>
</feature>
<keyword evidence="11" id="KW-1185">Reference proteome</keyword>